<protein>
    <submittedName>
        <fullName evidence="1">Uncharacterized protein</fullName>
    </submittedName>
</protein>
<organism evidence="1 2">
    <name type="scientific">Candidatus Contendobacter odensis Run_B_J11</name>
    <dbReference type="NCBI Taxonomy" id="1400861"/>
    <lineage>
        <taxon>Bacteria</taxon>
        <taxon>Pseudomonadati</taxon>
        <taxon>Pseudomonadota</taxon>
        <taxon>Gammaproteobacteria</taxon>
        <taxon>Candidatus Competibacteraceae</taxon>
        <taxon>Candidatus Contendibacter</taxon>
    </lineage>
</organism>
<evidence type="ECO:0000313" key="2">
    <source>
        <dbReference type="Proteomes" id="UP000019184"/>
    </source>
</evidence>
<dbReference type="RefSeq" id="WP_154724941.1">
    <property type="nucleotide sequence ID" value="NZ_CBTK010000247.1"/>
</dbReference>
<reference evidence="1 2" key="1">
    <citation type="journal article" date="2014" name="ISME J.">
        <title>Candidatus Competibacter-lineage genomes retrieved from metagenomes reveal functional metabolic diversity.</title>
        <authorList>
            <person name="McIlroy S.J."/>
            <person name="Albertsen M."/>
            <person name="Andresen E.K."/>
            <person name="Saunders A.M."/>
            <person name="Kristiansen R."/>
            <person name="Stokholm-Bjerregaard M."/>
            <person name="Nielsen K.L."/>
            <person name="Nielsen P.H."/>
        </authorList>
    </citation>
    <scope>NUCLEOTIDE SEQUENCE [LARGE SCALE GENOMIC DNA]</scope>
    <source>
        <strain evidence="1 2">Run_B_J11</strain>
    </source>
</reference>
<comment type="caution">
    <text evidence="1">The sequence shown here is derived from an EMBL/GenBank/DDBJ whole genome shotgun (WGS) entry which is preliminary data.</text>
</comment>
<gene>
    <name evidence="1" type="ORF">BN874_330010</name>
</gene>
<dbReference type="AlphaFoldDB" id="A0A7U7J3E0"/>
<keyword evidence="2" id="KW-1185">Reference proteome</keyword>
<dbReference type="Proteomes" id="UP000019184">
    <property type="component" value="Unassembled WGS sequence"/>
</dbReference>
<sequence>MNNITSLYRLTSGHGLRMRMMRSNIDPSKKLAPLLRQAFRYGVEAANRGEDRNPYVPNSHLYHAWVAGWATLARGWSNTDDLRYPDRRNRVHPS</sequence>
<dbReference type="EMBL" id="CBTK010000247">
    <property type="protein sequence ID" value="CDH46039.1"/>
    <property type="molecule type" value="Genomic_DNA"/>
</dbReference>
<name>A0A7U7J3E0_9GAMM</name>
<evidence type="ECO:0000313" key="1">
    <source>
        <dbReference type="EMBL" id="CDH46039.1"/>
    </source>
</evidence>
<accession>A0A7U7J3E0</accession>
<proteinExistence type="predicted"/>